<dbReference type="EC" id="5.6.2.3" evidence="1"/>
<dbReference type="SMART" id="SM00382">
    <property type="entry name" value="AAA"/>
    <property type="match status" value="1"/>
</dbReference>
<feature type="compositionally biased region" description="Basic and acidic residues" evidence="2">
    <location>
        <begin position="109"/>
        <end position="122"/>
    </location>
</feature>
<keyword evidence="1" id="KW-0067">ATP-binding</keyword>
<dbReference type="GO" id="GO:0006310">
    <property type="term" value="P:DNA recombination"/>
    <property type="evidence" value="ECO:0007669"/>
    <property type="project" value="UniProtKB-KW"/>
</dbReference>
<dbReference type="Proteomes" id="UP000309038">
    <property type="component" value="Unassembled WGS sequence"/>
</dbReference>
<dbReference type="GO" id="GO:0006281">
    <property type="term" value="P:DNA repair"/>
    <property type="evidence" value="ECO:0007669"/>
    <property type="project" value="UniProtKB-KW"/>
</dbReference>
<protein>
    <recommendedName>
        <fullName evidence="1">ATP-dependent DNA helicase</fullName>
        <ecNumber evidence="1">5.6.2.3</ecNumber>
    </recommendedName>
</protein>
<dbReference type="EMBL" id="SGPJ01000022">
    <property type="protein sequence ID" value="THH01503.1"/>
    <property type="molecule type" value="Genomic_DNA"/>
</dbReference>
<evidence type="ECO:0000259" key="3">
    <source>
        <dbReference type="SMART" id="SM00382"/>
    </source>
</evidence>
<dbReference type="GO" id="GO:0016887">
    <property type="term" value="F:ATP hydrolysis activity"/>
    <property type="evidence" value="ECO:0007669"/>
    <property type="project" value="RHEA"/>
</dbReference>
<dbReference type="SUPFAM" id="SSF52540">
    <property type="entry name" value="P-loop containing nucleoside triphosphate hydrolases"/>
    <property type="match status" value="1"/>
</dbReference>
<evidence type="ECO:0000313" key="5">
    <source>
        <dbReference type="Proteomes" id="UP000309038"/>
    </source>
</evidence>
<name>A0A4V3XBC2_9APHY</name>
<comment type="cofactor">
    <cofactor evidence="1">
        <name>Mg(2+)</name>
        <dbReference type="ChEBI" id="CHEBI:18420"/>
    </cofactor>
</comment>
<dbReference type="PANTHER" id="PTHR47642">
    <property type="entry name" value="ATP-DEPENDENT DNA HELICASE"/>
    <property type="match status" value="1"/>
</dbReference>
<dbReference type="GO" id="GO:0000723">
    <property type="term" value="P:telomere maintenance"/>
    <property type="evidence" value="ECO:0007669"/>
    <property type="project" value="InterPro"/>
</dbReference>
<dbReference type="PANTHER" id="PTHR47642:SF7">
    <property type="entry name" value="ATP-DEPENDENT DNA HELICASE PIF1"/>
    <property type="match status" value="1"/>
</dbReference>
<keyword evidence="1" id="KW-0233">DNA recombination</keyword>
<evidence type="ECO:0000313" key="4">
    <source>
        <dbReference type="EMBL" id="THH01503.1"/>
    </source>
</evidence>
<dbReference type="InterPro" id="IPR051055">
    <property type="entry name" value="PIF1_helicase"/>
</dbReference>
<dbReference type="Gene3D" id="3.40.50.300">
    <property type="entry name" value="P-loop containing nucleotide triphosphate hydrolases"/>
    <property type="match status" value="1"/>
</dbReference>
<keyword evidence="5" id="KW-1185">Reference proteome</keyword>
<keyword evidence="1" id="KW-0347">Helicase</keyword>
<sequence>MPVPTETKEEIELSYEQQQVLDLVKQRRNVFFTGSAGTGKSMLLKRIIKYLRDIHGDRDRYAVTASTGIAGVNVGGSTLYSWAGIGLAKEPAEELVGKIWGISKRQRKKEAERKMKETEQRRLKGLPPLREDDERKPHGLAERWQIVDTLIVDEISMIDGKLFDKTGICSTPVARQLSTVRRNPGDAFFFPPVPTNMF</sequence>
<dbReference type="Pfam" id="PF05970">
    <property type="entry name" value="PIF1"/>
    <property type="match status" value="1"/>
</dbReference>
<dbReference type="InterPro" id="IPR003593">
    <property type="entry name" value="AAA+_ATPase"/>
</dbReference>
<evidence type="ECO:0000256" key="1">
    <source>
        <dbReference type="RuleBase" id="RU363044"/>
    </source>
</evidence>
<reference evidence="4 5" key="1">
    <citation type="submission" date="2019-02" db="EMBL/GenBank/DDBJ databases">
        <title>Genome sequencing of the rare red list fungi Phlebia centrifuga.</title>
        <authorList>
            <person name="Buettner E."/>
            <person name="Kellner H."/>
        </authorList>
    </citation>
    <scope>NUCLEOTIDE SEQUENCE [LARGE SCALE GENOMIC DNA]</scope>
    <source>
        <strain evidence="4 5">DSM 108282</strain>
    </source>
</reference>
<feature type="domain" description="AAA+ ATPase" evidence="3">
    <location>
        <begin position="26"/>
        <end position="194"/>
    </location>
</feature>
<evidence type="ECO:0000256" key="2">
    <source>
        <dbReference type="SAM" id="MobiDB-lite"/>
    </source>
</evidence>
<dbReference type="AlphaFoldDB" id="A0A4V3XBC2"/>
<dbReference type="InterPro" id="IPR027417">
    <property type="entry name" value="P-loop_NTPase"/>
</dbReference>
<organism evidence="4 5">
    <name type="scientific">Hermanssonia centrifuga</name>
    <dbReference type="NCBI Taxonomy" id="98765"/>
    <lineage>
        <taxon>Eukaryota</taxon>
        <taxon>Fungi</taxon>
        <taxon>Dikarya</taxon>
        <taxon>Basidiomycota</taxon>
        <taxon>Agaricomycotina</taxon>
        <taxon>Agaricomycetes</taxon>
        <taxon>Polyporales</taxon>
        <taxon>Meruliaceae</taxon>
        <taxon>Hermanssonia</taxon>
    </lineage>
</organism>
<proteinExistence type="inferred from homology"/>
<dbReference type="GO" id="GO:0005524">
    <property type="term" value="F:ATP binding"/>
    <property type="evidence" value="ECO:0007669"/>
    <property type="project" value="UniProtKB-KW"/>
</dbReference>
<gene>
    <name evidence="4" type="ORF">EW026_g1183</name>
</gene>
<comment type="caution">
    <text evidence="4">The sequence shown here is derived from an EMBL/GenBank/DDBJ whole genome shotgun (WGS) entry which is preliminary data.</text>
</comment>
<dbReference type="GO" id="GO:0043139">
    <property type="term" value="F:5'-3' DNA helicase activity"/>
    <property type="evidence" value="ECO:0007669"/>
    <property type="project" value="UniProtKB-EC"/>
</dbReference>
<feature type="region of interest" description="Disordered" evidence="2">
    <location>
        <begin position="107"/>
        <end position="137"/>
    </location>
</feature>
<dbReference type="InterPro" id="IPR010285">
    <property type="entry name" value="DNA_helicase_pif1-like_DEAD"/>
</dbReference>
<keyword evidence="1" id="KW-0227">DNA damage</keyword>
<comment type="similarity">
    <text evidence="1">Belongs to the helicase family.</text>
</comment>
<keyword evidence="1" id="KW-0547">Nucleotide-binding</keyword>
<keyword evidence="1" id="KW-0234">DNA repair</keyword>
<accession>A0A4V3XBC2</accession>
<keyword evidence="1" id="KW-0378">Hydrolase</keyword>
<comment type="catalytic activity">
    <reaction evidence="1">
        <text>ATP + H2O = ADP + phosphate + H(+)</text>
        <dbReference type="Rhea" id="RHEA:13065"/>
        <dbReference type="ChEBI" id="CHEBI:15377"/>
        <dbReference type="ChEBI" id="CHEBI:15378"/>
        <dbReference type="ChEBI" id="CHEBI:30616"/>
        <dbReference type="ChEBI" id="CHEBI:43474"/>
        <dbReference type="ChEBI" id="CHEBI:456216"/>
        <dbReference type="EC" id="5.6.2.3"/>
    </reaction>
</comment>